<dbReference type="AlphaFoldDB" id="A0AAE4R6N4"/>
<dbReference type="EMBL" id="JAWLKI010000003">
    <property type="protein sequence ID" value="MDV6306561.1"/>
    <property type="molecule type" value="Genomic_DNA"/>
</dbReference>
<dbReference type="Proteomes" id="UP001185779">
    <property type="component" value="Unassembled WGS sequence"/>
</dbReference>
<name>A0AAE4R6N4_9ACTN</name>
<reference evidence="2 3" key="1">
    <citation type="submission" date="2023-10" db="EMBL/GenBank/DDBJ databases">
        <title>Development of a sustainable strategy for remediation of hydrocarbon-contaminated territories based on the waste exchange concept.</title>
        <authorList>
            <person name="Krivoruchko A."/>
        </authorList>
    </citation>
    <scope>NUCLEOTIDE SEQUENCE</scope>
    <source>
        <strain evidence="1 3">IEGM 1266</strain>
        <strain evidence="2">IEGM 1279</strain>
    </source>
</reference>
<evidence type="ECO:0000313" key="4">
    <source>
        <dbReference type="Proteomes" id="UP001185922"/>
    </source>
</evidence>
<comment type="caution">
    <text evidence="2">The sequence shown here is derived from an EMBL/GenBank/DDBJ whole genome shotgun (WGS) entry which is preliminary data.</text>
</comment>
<sequence>MTISVEPFTKGSHHIGARIAGPGGRSFTVETESNHALDGSATPWLSATLPVAMKLGTTLRLRGATDSVALDNARRAQQILSGWYPRHYRPVEVEVEAQRLPETTPASGIGCFFSGGVDSFYSAVTQHDRITHLVFVHGYDIRPDDEELGRLALDSARKAAAELGKPLIEIRTTLRSDFADPMRVPWDHVYHGPALAHVAAALSSHVGTVIVPSSDTYETLEPWGSHPDLDPCWSTSSVTLEHRELDHNRKQKTFRIVESPVAMNHLRVCWENKGGGLNCERCFKCFRTRLHIDLAGGRCATLPNPIDPDTVRRMYINPSRRGLLRKSLVEMDEHGYDAPELEQAIKSAIRRSYLLQFFVR</sequence>
<organism evidence="2 4">
    <name type="scientific">Gordonia amicalis</name>
    <dbReference type="NCBI Taxonomy" id="89053"/>
    <lineage>
        <taxon>Bacteria</taxon>
        <taxon>Bacillati</taxon>
        <taxon>Actinomycetota</taxon>
        <taxon>Actinomycetes</taxon>
        <taxon>Mycobacteriales</taxon>
        <taxon>Gordoniaceae</taxon>
        <taxon>Gordonia</taxon>
    </lineage>
</organism>
<keyword evidence="3" id="KW-1185">Reference proteome</keyword>
<dbReference type="Proteomes" id="UP001185922">
    <property type="component" value="Unassembled WGS sequence"/>
</dbReference>
<dbReference type="RefSeq" id="WP_024497690.1">
    <property type="nucleotide sequence ID" value="NZ_JAPWIL010000003.1"/>
</dbReference>
<dbReference type="EMBL" id="JAWLKH010000003">
    <property type="protein sequence ID" value="MDV6311290.1"/>
    <property type="molecule type" value="Genomic_DNA"/>
</dbReference>
<evidence type="ECO:0000313" key="1">
    <source>
        <dbReference type="EMBL" id="MDV6306561.1"/>
    </source>
</evidence>
<accession>A0AAE4R6N4</accession>
<proteinExistence type="predicted"/>
<protein>
    <submittedName>
        <fullName evidence="2">Uncharacterized protein</fullName>
    </submittedName>
</protein>
<evidence type="ECO:0000313" key="3">
    <source>
        <dbReference type="Proteomes" id="UP001185779"/>
    </source>
</evidence>
<gene>
    <name evidence="1" type="ORF">R3P94_04245</name>
    <name evidence="2" type="ORF">R3Q15_05165</name>
</gene>
<evidence type="ECO:0000313" key="2">
    <source>
        <dbReference type="EMBL" id="MDV6311290.1"/>
    </source>
</evidence>
<dbReference type="SUPFAM" id="SSF52402">
    <property type="entry name" value="Adenine nucleotide alpha hydrolases-like"/>
    <property type="match status" value="1"/>
</dbReference>